<dbReference type="Pfam" id="PF13595">
    <property type="entry name" value="DUF4138"/>
    <property type="match status" value="1"/>
</dbReference>
<evidence type="ECO:0000313" key="2">
    <source>
        <dbReference type="EMBL" id="ASO07448.1"/>
    </source>
</evidence>
<proteinExistence type="predicted"/>
<reference evidence="2 3" key="1">
    <citation type="submission" date="2017-07" db="EMBL/GenBank/DDBJ databases">
        <title>Genome Sequence of Arenibacter algicola Strain SMS7 Isolated from a culture of the Diatom Skeletonema marinoi.</title>
        <authorList>
            <person name="Topel M."/>
            <person name="Pinder M.I.M."/>
            <person name="Johansson O.N."/>
            <person name="Kourtchenko O."/>
            <person name="Godhe A."/>
            <person name="Clarke A.K."/>
        </authorList>
    </citation>
    <scope>NUCLEOTIDE SEQUENCE [LARGE SCALE GENOMIC DNA]</scope>
    <source>
        <strain evidence="2 3">SMS7</strain>
    </source>
</reference>
<sequence length="267" mass="30276">MKITIVLIVFSLTLGMSAQQPLDTLYANEQKNVALFFPEPVRQGITGAPHFVFTYNRESQQHFGLLQAHPGPESNLLVVTSGGQLYSYILKYKPDLTQLNYFVTEKQSIGNEIPIKEVIDQKEQKVDSLGRTLAYLKRASDAVLKSQTEKVASIRVQDIQLKLFRPVYYGSEVFLKMVVKNASGIDFEIDYLNVYTLNGTDRRQSSFQNLPLKTLFAYGLPKAIKNGETRSFVYVLPKFVLTSSEKLILELRELKGSRTLLLQSKLQ</sequence>
<dbReference type="RefSeq" id="WP_093979717.1">
    <property type="nucleotide sequence ID" value="NZ_CP022515.1"/>
</dbReference>
<dbReference type="KEGG" id="aalg:AREALGSMS7_04042"/>
<evidence type="ECO:0000256" key="1">
    <source>
        <dbReference type="SAM" id="SignalP"/>
    </source>
</evidence>
<accession>A0A221V249</accession>
<gene>
    <name evidence="2" type="ORF">AREALGSMS7_04042</name>
</gene>
<dbReference type="AlphaFoldDB" id="A0A221V249"/>
<dbReference type="InterPro" id="IPR022298">
    <property type="entry name" value="Conjug_transposon_TraN"/>
</dbReference>
<organism evidence="2 3">
    <name type="scientific">Arenibacter algicola</name>
    <dbReference type="NCBI Taxonomy" id="616991"/>
    <lineage>
        <taxon>Bacteria</taxon>
        <taxon>Pseudomonadati</taxon>
        <taxon>Bacteroidota</taxon>
        <taxon>Flavobacteriia</taxon>
        <taxon>Flavobacteriales</taxon>
        <taxon>Flavobacteriaceae</taxon>
        <taxon>Arenibacter</taxon>
    </lineage>
</organism>
<name>A0A221V249_9FLAO</name>
<evidence type="ECO:0000313" key="3">
    <source>
        <dbReference type="Proteomes" id="UP000204551"/>
    </source>
</evidence>
<dbReference type="Proteomes" id="UP000204551">
    <property type="component" value="Chromosome"/>
</dbReference>
<feature type="chain" id="PRO_5012103819" evidence="1">
    <location>
        <begin position="19"/>
        <end position="267"/>
    </location>
</feature>
<dbReference type="EMBL" id="CP022515">
    <property type="protein sequence ID" value="ASO07448.1"/>
    <property type="molecule type" value="Genomic_DNA"/>
</dbReference>
<keyword evidence="1" id="KW-0732">Signal</keyword>
<feature type="signal peptide" evidence="1">
    <location>
        <begin position="1"/>
        <end position="18"/>
    </location>
</feature>
<protein>
    <submittedName>
        <fullName evidence="2">Transposase</fullName>
    </submittedName>
</protein>